<gene>
    <name evidence="3" type="primary">20353035</name>
    <name evidence="2" type="ORF">GGTG_12577</name>
</gene>
<evidence type="ECO:0000313" key="2">
    <source>
        <dbReference type="EMBL" id="EJT69694.1"/>
    </source>
</evidence>
<reference evidence="3" key="5">
    <citation type="submission" date="2018-04" db="UniProtKB">
        <authorList>
            <consortium name="EnsemblFungi"/>
        </authorList>
    </citation>
    <scope>IDENTIFICATION</scope>
    <source>
        <strain evidence="3">R3-111a-1</strain>
    </source>
</reference>
<feature type="region of interest" description="Disordered" evidence="1">
    <location>
        <begin position="138"/>
        <end position="178"/>
    </location>
</feature>
<feature type="compositionally biased region" description="Polar residues" evidence="1">
    <location>
        <begin position="84"/>
        <end position="93"/>
    </location>
</feature>
<organism evidence="2">
    <name type="scientific">Gaeumannomyces tritici (strain R3-111a-1)</name>
    <name type="common">Wheat and barley take-all root rot fungus</name>
    <name type="synonym">Gaeumannomyces graminis var. tritici</name>
    <dbReference type="NCBI Taxonomy" id="644352"/>
    <lineage>
        <taxon>Eukaryota</taxon>
        <taxon>Fungi</taxon>
        <taxon>Dikarya</taxon>
        <taxon>Ascomycota</taxon>
        <taxon>Pezizomycotina</taxon>
        <taxon>Sordariomycetes</taxon>
        <taxon>Sordariomycetidae</taxon>
        <taxon>Magnaporthales</taxon>
        <taxon>Magnaporthaceae</taxon>
        <taxon>Gaeumannomyces</taxon>
    </lineage>
</organism>
<feature type="compositionally biased region" description="Low complexity" evidence="1">
    <location>
        <begin position="153"/>
        <end position="170"/>
    </location>
</feature>
<dbReference type="Proteomes" id="UP000006039">
    <property type="component" value="Unassembled WGS sequence"/>
</dbReference>
<reference evidence="2" key="3">
    <citation type="submission" date="2010-09" db="EMBL/GenBank/DDBJ databases">
        <title>Annotation of Gaeumannomyces graminis var. tritici R3-111a-1.</title>
        <authorList>
            <consortium name="The Broad Institute Genome Sequencing Platform"/>
            <person name="Ma L.-J."/>
            <person name="Dead R."/>
            <person name="Young S.K."/>
            <person name="Zeng Q."/>
            <person name="Gargeya S."/>
            <person name="Fitzgerald M."/>
            <person name="Haas B."/>
            <person name="Abouelleil A."/>
            <person name="Alvarado L."/>
            <person name="Arachchi H.M."/>
            <person name="Berlin A."/>
            <person name="Brown A."/>
            <person name="Chapman S.B."/>
            <person name="Chen Z."/>
            <person name="Dunbar C."/>
            <person name="Freedman E."/>
            <person name="Gearin G."/>
            <person name="Gellesch M."/>
            <person name="Goldberg J."/>
            <person name="Griggs A."/>
            <person name="Gujja S."/>
            <person name="Heiman D."/>
            <person name="Howarth C."/>
            <person name="Larson L."/>
            <person name="Lui A."/>
            <person name="MacDonald P.J.P."/>
            <person name="Mehta T."/>
            <person name="Montmayeur A."/>
            <person name="Murphy C."/>
            <person name="Neiman D."/>
            <person name="Pearson M."/>
            <person name="Priest M."/>
            <person name="Roberts A."/>
            <person name="Saif S."/>
            <person name="Shea T."/>
            <person name="Shenoy N."/>
            <person name="Sisk P."/>
            <person name="Stolte C."/>
            <person name="Sykes S."/>
            <person name="Yandava C."/>
            <person name="Wortman J."/>
            <person name="Nusbaum C."/>
            <person name="Birren B."/>
        </authorList>
    </citation>
    <scope>NUCLEOTIDE SEQUENCE</scope>
    <source>
        <strain evidence="2">R3-111a-1</strain>
    </source>
</reference>
<name>J3PGF2_GAET3</name>
<proteinExistence type="predicted"/>
<feature type="region of interest" description="Disordered" evidence="1">
    <location>
        <begin position="84"/>
        <end position="107"/>
    </location>
</feature>
<reference evidence="4" key="1">
    <citation type="submission" date="2010-07" db="EMBL/GenBank/DDBJ databases">
        <title>The genome sequence of Gaeumannomyces graminis var. tritici strain R3-111a-1.</title>
        <authorList>
            <consortium name="The Broad Institute Genome Sequencing Platform"/>
            <person name="Ma L.-J."/>
            <person name="Dead R."/>
            <person name="Young S."/>
            <person name="Zeng Q."/>
            <person name="Koehrsen M."/>
            <person name="Alvarado L."/>
            <person name="Berlin A."/>
            <person name="Chapman S.B."/>
            <person name="Chen Z."/>
            <person name="Freedman E."/>
            <person name="Gellesch M."/>
            <person name="Goldberg J."/>
            <person name="Griggs A."/>
            <person name="Gujja S."/>
            <person name="Heilman E.R."/>
            <person name="Heiman D."/>
            <person name="Hepburn T."/>
            <person name="Howarth C."/>
            <person name="Jen D."/>
            <person name="Larson L."/>
            <person name="Mehta T."/>
            <person name="Neiman D."/>
            <person name="Pearson M."/>
            <person name="Roberts A."/>
            <person name="Saif S."/>
            <person name="Shea T."/>
            <person name="Shenoy N."/>
            <person name="Sisk P."/>
            <person name="Stolte C."/>
            <person name="Sykes S."/>
            <person name="Walk T."/>
            <person name="White J."/>
            <person name="Yandava C."/>
            <person name="Haas B."/>
            <person name="Nusbaum C."/>
            <person name="Birren B."/>
        </authorList>
    </citation>
    <scope>NUCLEOTIDE SEQUENCE [LARGE SCALE GENOMIC DNA]</scope>
    <source>
        <strain evidence="4">R3-111a-1</strain>
    </source>
</reference>
<dbReference type="GeneID" id="20353035"/>
<dbReference type="AlphaFoldDB" id="J3PGF2"/>
<sequence>MLPARIMRIRPTVMGANGGRGVGAVDGQVLGLPVQPEQFSAAGLAVGAKGSRYPATRRRAGTCCCLSSTPLRVWHWTQTESSPGFTKQSSTPTYHHISHPNPAPSSIKQCSPARSPLGLLGAAAVASLVALDMSSPIGTGGSQAFPTRAPQGARRTAAPSARPRASVPWPATAPTAAR</sequence>
<dbReference type="HOGENOM" id="CLU_1510703_0_0_1"/>
<evidence type="ECO:0000313" key="4">
    <source>
        <dbReference type="Proteomes" id="UP000006039"/>
    </source>
</evidence>
<dbReference type="RefSeq" id="XP_009228742.1">
    <property type="nucleotide sequence ID" value="XM_009230478.1"/>
</dbReference>
<dbReference type="EMBL" id="GL385403">
    <property type="protein sequence ID" value="EJT69694.1"/>
    <property type="molecule type" value="Genomic_DNA"/>
</dbReference>
<reference evidence="2" key="2">
    <citation type="submission" date="2010-07" db="EMBL/GenBank/DDBJ databases">
        <authorList>
            <consortium name="The Broad Institute Genome Sequencing Platform"/>
            <consortium name="Broad Institute Genome Sequencing Center for Infectious Disease"/>
            <person name="Ma L.-J."/>
            <person name="Dead R."/>
            <person name="Young S."/>
            <person name="Zeng Q."/>
            <person name="Koehrsen M."/>
            <person name="Alvarado L."/>
            <person name="Berlin A."/>
            <person name="Chapman S.B."/>
            <person name="Chen Z."/>
            <person name="Freedman E."/>
            <person name="Gellesch M."/>
            <person name="Goldberg J."/>
            <person name="Griggs A."/>
            <person name="Gujja S."/>
            <person name="Heilman E.R."/>
            <person name="Heiman D."/>
            <person name="Hepburn T."/>
            <person name="Howarth C."/>
            <person name="Jen D."/>
            <person name="Larson L."/>
            <person name="Mehta T."/>
            <person name="Neiman D."/>
            <person name="Pearson M."/>
            <person name="Roberts A."/>
            <person name="Saif S."/>
            <person name="Shea T."/>
            <person name="Shenoy N."/>
            <person name="Sisk P."/>
            <person name="Stolte C."/>
            <person name="Sykes S."/>
            <person name="Walk T."/>
            <person name="White J."/>
            <person name="Yandava C."/>
            <person name="Haas B."/>
            <person name="Nusbaum C."/>
            <person name="Birren B."/>
        </authorList>
    </citation>
    <scope>NUCLEOTIDE SEQUENCE</scope>
    <source>
        <strain evidence="2">R3-111a-1</strain>
    </source>
</reference>
<dbReference type="VEuPathDB" id="FungiDB:GGTG_12577"/>
<dbReference type="EnsemblFungi" id="EJT69694">
    <property type="protein sequence ID" value="EJT69694"/>
    <property type="gene ID" value="GGTG_12577"/>
</dbReference>
<evidence type="ECO:0000256" key="1">
    <source>
        <dbReference type="SAM" id="MobiDB-lite"/>
    </source>
</evidence>
<keyword evidence="4" id="KW-1185">Reference proteome</keyword>
<accession>J3PGF2</accession>
<evidence type="ECO:0000313" key="3">
    <source>
        <dbReference type="EnsemblFungi" id="EJT69694"/>
    </source>
</evidence>
<protein>
    <submittedName>
        <fullName evidence="2 3">Uncharacterized protein</fullName>
    </submittedName>
</protein>
<reference evidence="3" key="4">
    <citation type="journal article" date="2015" name="G3 (Bethesda)">
        <title>Genome sequences of three phytopathogenic species of the Magnaporthaceae family of fungi.</title>
        <authorList>
            <person name="Okagaki L.H."/>
            <person name="Nunes C.C."/>
            <person name="Sailsbery J."/>
            <person name="Clay B."/>
            <person name="Brown D."/>
            <person name="John T."/>
            <person name="Oh Y."/>
            <person name="Young N."/>
            <person name="Fitzgerald M."/>
            <person name="Haas B.J."/>
            <person name="Zeng Q."/>
            <person name="Young S."/>
            <person name="Adiconis X."/>
            <person name="Fan L."/>
            <person name="Levin J.Z."/>
            <person name="Mitchell T.K."/>
            <person name="Okubara P.A."/>
            <person name="Farman M.L."/>
            <person name="Kohn L.M."/>
            <person name="Birren B."/>
            <person name="Ma L.-J."/>
            <person name="Dean R.A."/>
        </authorList>
    </citation>
    <scope>NUCLEOTIDE SEQUENCE</scope>
    <source>
        <strain evidence="3">R3-111a-1</strain>
    </source>
</reference>